<name>A0A4Q4LYY8_9PLEO</name>
<keyword evidence="2" id="KW-1133">Transmembrane helix</keyword>
<evidence type="ECO:0000256" key="1">
    <source>
        <dbReference type="SAM" id="MobiDB-lite"/>
    </source>
</evidence>
<gene>
    <name evidence="3" type="ORF">AA0114_g12416</name>
</gene>
<accession>A0A4Q4LYY8</accession>
<dbReference type="Proteomes" id="UP000292402">
    <property type="component" value="Unassembled WGS sequence"/>
</dbReference>
<reference evidence="4" key="1">
    <citation type="journal article" date="2019" name="bioRxiv">
        <title>Genomics, evolutionary history and diagnostics of the Alternaria alternata species group including apple and Asian pear pathotypes.</title>
        <authorList>
            <person name="Armitage A.D."/>
            <person name="Cockerton H.M."/>
            <person name="Sreenivasaprasad S."/>
            <person name="Woodhall J.W."/>
            <person name="Lane C.R."/>
            <person name="Harrison R.J."/>
            <person name="Clarkson J.P."/>
        </authorList>
    </citation>
    <scope>NUCLEOTIDE SEQUENCE [LARGE SCALE GENOMIC DNA]</scope>
    <source>
        <strain evidence="4">FERA 1082</strain>
    </source>
</reference>
<dbReference type="EMBL" id="PDXA01000081">
    <property type="protein sequence ID" value="RYN29011.1"/>
    <property type="molecule type" value="Genomic_DNA"/>
</dbReference>
<keyword evidence="2" id="KW-0472">Membrane</keyword>
<feature type="region of interest" description="Disordered" evidence="1">
    <location>
        <begin position="41"/>
        <end position="61"/>
    </location>
</feature>
<proteinExistence type="predicted"/>
<evidence type="ECO:0000256" key="2">
    <source>
        <dbReference type="SAM" id="Phobius"/>
    </source>
</evidence>
<sequence>MIARYKRIHNTAKAPIAISGIDTAHLPAPACMFTKGLPSPLAGGSGSSDPDPVADGGGDAIDEAPAVGAGAEGWAVSLRNDTADVGDAPATVDVTMLPVLMPVGFTTMGTTICNVLPSPSVVVRVIIVLTGLVKPSLSSSSLSLVVVVVIGFGAAAVVVRGARVVDGGT</sequence>
<comment type="caution">
    <text evidence="3">The sequence shown here is derived from an EMBL/GenBank/DDBJ whole genome shotgun (WGS) entry which is preliminary data.</text>
</comment>
<protein>
    <submittedName>
        <fullName evidence="3">Uncharacterized protein</fullName>
    </submittedName>
</protein>
<evidence type="ECO:0000313" key="4">
    <source>
        <dbReference type="Proteomes" id="UP000292402"/>
    </source>
</evidence>
<evidence type="ECO:0000313" key="3">
    <source>
        <dbReference type="EMBL" id="RYN29011.1"/>
    </source>
</evidence>
<feature type="compositionally biased region" description="Low complexity" evidence="1">
    <location>
        <begin position="41"/>
        <end position="54"/>
    </location>
</feature>
<keyword evidence="2" id="KW-0812">Transmembrane</keyword>
<dbReference type="AlphaFoldDB" id="A0A4Q4LYY8"/>
<organism evidence="3 4">
    <name type="scientific">Alternaria tenuissima</name>
    <dbReference type="NCBI Taxonomy" id="119927"/>
    <lineage>
        <taxon>Eukaryota</taxon>
        <taxon>Fungi</taxon>
        <taxon>Dikarya</taxon>
        <taxon>Ascomycota</taxon>
        <taxon>Pezizomycotina</taxon>
        <taxon>Dothideomycetes</taxon>
        <taxon>Pleosporomycetidae</taxon>
        <taxon>Pleosporales</taxon>
        <taxon>Pleosporineae</taxon>
        <taxon>Pleosporaceae</taxon>
        <taxon>Alternaria</taxon>
        <taxon>Alternaria sect. Alternaria</taxon>
        <taxon>Alternaria alternata complex</taxon>
    </lineage>
</organism>
<feature type="transmembrane region" description="Helical" evidence="2">
    <location>
        <begin position="142"/>
        <end position="162"/>
    </location>
</feature>